<dbReference type="InterPro" id="IPR006668">
    <property type="entry name" value="Mg_transptr_MgtE_intracell_dom"/>
</dbReference>
<dbReference type="Gene3D" id="1.25.60.10">
    <property type="entry name" value="MgtE N-terminal domain-like"/>
    <property type="match status" value="1"/>
</dbReference>
<organism evidence="3 4">
    <name type="scientific">Desulfosporosinus acidiphilus (strain DSM 22704 / JCM 16185 / SJ4)</name>
    <dbReference type="NCBI Taxonomy" id="646529"/>
    <lineage>
        <taxon>Bacteria</taxon>
        <taxon>Bacillati</taxon>
        <taxon>Bacillota</taxon>
        <taxon>Clostridia</taxon>
        <taxon>Eubacteriales</taxon>
        <taxon>Desulfitobacteriaceae</taxon>
        <taxon>Desulfosporosinus</taxon>
    </lineage>
</organism>
<dbReference type="CDD" id="cd04606">
    <property type="entry name" value="CBS_pair_Mg_transporter"/>
    <property type="match status" value="1"/>
</dbReference>
<keyword evidence="4" id="KW-1185">Reference proteome</keyword>
<dbReference type="EMBL" id="CP003639">
    <property type="protein sequence ID" value="AFM40497.1"/>
    <property type="molecule type" value="Genomic_DNA"/>
</dbReference>
<feature type="domain" description="CBS" evidence="2">
    <location>
        <begin position="355"/>
        <end position="406"/>
    </location>
</feature>
<dbReference type="GO" id="GO:0016020">
    <property type="term" value="C:membrane"/>
    <property type="evidence" value="ECO:0007669"/>
    <property type="project" value="InterPro"/>
</dbReference>
<accession>I4D3X3</accession>
<dbReference type="GO" id="GO:0015095">
    <property type="term" value="F:magnesium ion transmembrane transporter activity"/>
    <property type="evidence" value="ECO:0007669"/>
    <property type="project" value="InterPro"/>
</dbReference>
<dbReference type="Proteomes" id="UP000002892">
    <property type="component" value="Chromosome"/>
</dbReference>
<feature type="domain" description="CBS" evidence="2">
    <location>
        <begin position="291"/>
        <end position="353"/>
    </location>
</feature>
<dbReference type="Pfam" id="PF03448">
    <property type="entry name" value="MgtE_N"/>
    <property type="match status" value="1"/>
</dbReference>
<dbReference type="PROSITE" id="PS51371">
    <property type="entry name" value="CBS"/>
    <property type="match status" value="2"/>
</dbReference>
<dbReference type="SMART" id="SM00924">
    <property type="entry name" value="MgtE_N"/>
    <property type="match status" value="1"/>
</dbReference>
<dbReference type="InterPro" id="IPR006669">
    <property type="entry name" value="MgtE_transporter"/>
</dbReference>
<dbReference type="InterPro" id="IPR000644">
    <property type="entry name" value="CBS_dom"/>
</dbReference>
<evidence type="ECO:0000313" key="4">
    <source>
        <dbReference type="Proteomes" id="UP000002892"/>
    </source>
</evidence>
<dbReference type="InterPro" id="IPR027275">
    <property type="entry name" value="PRC-brl_dom"/>
</dbReference>
<proteinExistence type="predicted"/>
<dbReference type="PANTHER" id="PTHR43773:SF1">
    <property type="entry name" value="MAGNESIUM TRANSPORTER MGTE"/>
    <property type="match status" value="1"/>
</dbReference>
<evidence type="ECO:0000256" key="1">
    <source>
        <dbReference type="PROSITE-ProRule" id="PRU00703"/>
    </source>
</evidence>
<dbReference type="InterPro" id="IPR046342">
    <property type="entry name" value="CBS_dom_sf"/>
</dbReference>
<dbReference type="HOGENOM" id="CLU_030870_1_0_9"/>
<dbReference type="Gene3D" id="3.10.580.10">
    <property type="entry name" value="CBS-domain"/>
    <property type="match status" value="1"/>
</dbReference>
<dbReference type="SUPFAM" id="SSF50346">
    <property type="entry name" value="PRC-barrel domain"/>
    <property type="match status" value="1"/>
</dbReference>
<name>I4D3X3_DESAJ</name>
<dbReference type="SUPFAM" id="SSF158791">
    <property type="entry name" value="MgtE N-terminal domain-like"/>
    <property type="match status" value="1"/>
</dbReference>
<dbReference type="STRING" id="646529.Desaci_1483"/>
<dbReference type="KEGG" id="dai:Desaci_1483"/>
<protein>
    <submittedName>
        <fullName evidence="3">Mg/Co/Ni transporter MgtE with CBS domain</fullName>
    </submittedName>
</protein>
<sequence>MELLTDLFVSELIGKYIIDRSGLKLGKVRDVWVDPETTFPTVRGLIIKYNGELKVVPWKEIYMLSRQVVALRVIASEVRFERVSEGHLYISGILDRQIVDINGAKLVRVNDIKLAGNSKGVHIVSIDVSFVGLIRRLLPRGMFSMPTSGKRLQPHFIGWDMVQSLSTGGDSLSLRASGDKLSKIHPADLADILENISHYERLELFEQLNPEMAADTLAEVDPDVQKSILRQINKERAADILEEMEQDEAADLLSEMNEDDSDQLLSLMENEAASDLRELLEYDEGTAGSLMTTDFLVFSIELTADEVIKQLRELAPEADYIYYLYAVDSEGRLKGVISLRELIISSPETRISELMHTKVISVLADEDEKKIRRLFSKYSLLALPVIDKSDKVIGLITVDDVLQLKN</sequence>
<gene>
    <name evidence="3" type="ordered locus">Desaci_1483</name>
</gene>
<evidence type="ECO:0000313" key="3">
    <source>
        <dbReference type="EMBL" id="AFM40497.1"/>
    </source>
</evidence>
<dbReference type="Gene3D" id="2.30.30.240">
    <property type="entry name" value="PRC-barrel domain"/>
    <property type="match status" value="1"/>
</dbReference>
<dbReference type="InterPro" id="IPR038076">
    <property type="entry name" value="MgtE_N_sf"/>
</dbReference>
<dbReference type="Pfam" id="PF00571">
    <property type="entry name" value="CBS"/>
    <property type="match status" value="2"/>
</dbReference>
<evidence type="ECO:0000259" key="2">
    <source>
        <dbReference type="PROSITE" id="PS51371"/>
    </source>
</evidence>
<dbReference type="eggNOG" id="COG2239">
    <property type="taxonomic scope" value="Bacteria"/>
</dbReference>
<keyword evidence="1" id="KW-0129">CBS domain</keyword>
<dbReference type="AlphaFoldDB" id="I4D3X3"/>
<dbReference type="Pfam" id="PF05239">
    <property type="entry name" value="PRC"/>
    <property type="match status" value="1"/>
</dbReference>
<dbReference type="InterPro" id="IPR011033">
    <property type="entry name" value="PRC_barrel-like_sf"/>
</dbReference>
<reference evidence="3 4" key="1">
    <citation type="journal article" date="2012" name="J. Bacteriol.">
        <title>Complete genome sequences of Desulfosporosinus orientis DSM765T, Desulfosporosinus youngiae DSM17734T, Desulfosporosinus meridiei DSM13257T, and Desulfosporosinus acidiphilus DSM22704T.</title>
        <authorList>
            <person name="Pester M."/>
            <person name="Brambilla E."/>
            <person name="Alazard D."/>
            <person name="Rattei T."/>
            <person name="Weinmaier T."/>
            <person name="Han J."/>
            <person name="Lucas S."/>
            <person name="Lapidus A."/>
            <person name="Cheng J.F."/>
            <person name="Goodwin L."/>
            <person name="Pitluck S."/>
            <person name="Peters L."/>
            <person name="Ovchinnikova G."/>
            <person name="Teshima H."/>
            <person name="Detter J.C."/>
            <person name="Han C.S."/>
            <person name="Tapia R."/>
            <person name="Land M.L."/>
            <person name="Hauser L."/>
            <person name="Kyrpides N.C."/>
            <person name="Ivanova N.N."/>
            <person name="Pagani I."/>
            <person name="Huntmann M."/>
            <person name="Wei C.L."/>
            <person name="Davenport K.W."/>
            <person name="Daligault H."/>
            <person name="Chain P.S."/>
            <person name="Chen A."/>
            <person name="Mavromatis K."/>
            <person name="Markowitz V."/>
            <person name="Szeto E."/>
            <person name="Mikhailova N."/>
            <person name="Pati A."/>
            <person name="Wagner M."/>
            <person name="Woyke T."/>
            <person name="Ollivier B."/>
            <person name="Klenk H.P."/>
            <person name="Spring S."/>
            <person name="Loy A."/>
        </authorList>
    </citation>
    <scope>NUCLEOTIDE SEQUENCE [LARGE SCALE GENOMIC DNA]</scope>
    <source>
        <strain evidence="4">DSM 22704 / JCM 16185 / SJ4</strain>
    </source>
</reference>
<dbReference type="PANTHER" id="PTHR43773">
    <property type="entry name" value="MAGNESIUM TRANSPORTER MGTE"/>
    <property type="match status" value="1"/>
</dbReference>
<dbReference type="SMART" id="SM00116">
    <property type="entry name" value="CBS"/>
    <property type="match status" value="2"/>
</dbReference>
<dbReference type="SUPFAM" id="SSF54631">
    <property type="entry name" value="CBS-domain pair"/>
    <property type="match status" value="1"/>
</dbReference>